<dbReference type="InterPro" id="IPR025272">
    <property type="entry name" value="SocA_Panacea"/>
</dbReference>
<evidence type="ECO:0000313" key="3">
    <source>
        <dbReference type="Proteomes" id="UP000026249"/>
    </source>
</evidence>
<gene>
    <name evidence="2" type="ORF">ACMU_10345</name>
</gene>
<dbReference type="STRING" id="1454373.ACMU_10345"/>
<dbReference type="RefSeq" id="WP_081805454.1">
    <property type="nucleotide sequence ID" value="NZ_JFKE01000003.1"/>
</dbReference>
<accession>A0A037ZI70</accession>
<dbReference type="EMBL" id="JFKE01000003">
    <property type="protein sequence ID" value="KAJ56145.1"/>
    <property type="molecule type" value="Genomic_DNA"/>
</dbReference>
<keyword evidence="3" id="KW-1185">Reference proteome</keyword>
<protein>
    <recommendedName>
        <fullName evidence="1">Antitoxin SocA-like Panacea domain-containing protein</fullName>
    </recommendedName>
</protein>
<dbReference type="AlphaFoldDB" id="A0A037ZI70"/>
<dbReference type="Proteomes" id="UP000026249">
    <property type="component" value="Unassembled WGS sequence"/>
</dbReference>
<feature type="domain" description="Antitoxin SocA-like Panacea" evidence="1">
    <location>
        <begin position="28"/>
        <end position="132"/>
    </location>
</feature>
<sequence>MEYDARLIANIVLDEAESQGHPLSNLALQKVMFFCHAWHLVDTGKPLIKHEFEAWQHGPVLQFIYRQFKESESRPIRTRAKKLNPLNGRHEVAQGEIDSSTRARIRKVVGFYGRLEPWDLVDLSHVEGGPWHSVWNNAQRVNPGMKISHNAIREFYSSAMEGRPIQ</sequence>
<dbReference type="OrthoDB" id="9799173at2"/>
<evidence type="ECO:0000259" key="1">
    <source>
        <dbReference type="Pfam" id="PF13274"/>
    </source>
</evidence>
<organism evidence="2 3">
    <name type="scientific">Actibacterium mucosum KCTC 23349</name>
    <dbReference type="NCBI Taxonomy" id="1454373"/>
    <lineage>
        <taxon>Bacteria</taxon>
        <taxon>Pseudomonadati</taxon>
        <taxon>Pseudomonadota</taxon>
        <taxon>Alphaproteobacteria</taxon>
        <taxon>Rhodobacterales</taxon>
        <taxon>Roseobacteraceae</taxon>
        <taxon>Actibacterium</taxon>
    </lineage>
</organism>
<evidence type="ECO:0000313" key="2">
    <source>
        <dbReference type="EMBL" id="KAJ56145.1"/>
    </source>
</evidence>
<name>A0A037ZI70_9RHOB</name>
<comment type="caution">
    <text evidence="2">The sequence shown here is derived from an EMBL/GenBank/DDBJ whole genome shotgun (WGS) entry which is preliminary data.</text>
</comment>
<dbReference type="Pfam" id="PF13274">
    <property type="entry name" value="SocA_Panacea"/>
    <property type="match status" value="1"/>
</dbReference>
<proteinExistence type="predicted"/>
<reference evidence="2 3" key="1">
    <citation type="submission" date="2014-03" db="EMBL/GenBank/DDBJ databases">
        <title>Draft Genome Sequence of Actibacterium mucosum KCTC 23349, a Marine Alphaproteobacterium with Complex Ionic Requirements Isolated from Mediterranean Seawater at Malvarrosa Beach, Valencia, Spain.</title>
        <authorList>
            <person name="Arahal D.R."/>
            <person name="Shao Z."/>
            <person name="Lai Q."/>
            <person name="Pujalte M.J."/>
        </authorList>
    </citation>
    <scope>NUCLEOTIDE SEQUENCE [LARGE SCALE GENOMIC DNA]</scope>
    <source>
        <strain evidence="2 3">KCTC 23349</strain>
    </source>
</reference>